<dbReference type="AlphaFoldDB" id="A0A5B0KKH5"/>
<evidence type="ECO:0000256" key="1">
    <source>
        <dbReference type="SAM" id="MobiDB-lite"/>
    </source>
</evidence>
<evidence type="ECO:0000313" key="3">
    <source>
        <dbReference type="Proteomes" id="UP000325333"/>
    </source>
</evidence>
<gene>
    <name evidence="2" type="ORF">FH063_004756</name>
</gene>
<feature type="non-terminal residue" evidence="2">
    <location>
        <position position="63"/>
    </location>
</feature>
<dbReference type="EMBL" id="VEWN01000031">
    <property type="protein sequence ID" value="KAA1052425.1"/>
    <property type="molecule type" value="Genomic_DNA"/>
</dbReference>
<organism evidence="2 3">
    <name type="scientific">Azospirillum argentinense</name>
    <dbReference type="NCBI Taxonomy" id="2970906"/>
    <lineage>
        <taxon>Bacteria</taxon>
        <taxon>Pseudomonadati</taxon>
        <taxon>Pseudomonadota</taxon>
        <taxon>Alphaproteobacteria</taxon>
        <taxon>Rhodospirillales</taxon>
        <taxon>Azospirillaceae</taxon>
        <taxon>Azospirillum</taxon>
    </lineage>
</organism>
<proteinExistence type="predicted"/>
<sequence>MTVPPRYRLSEAEKDALLAEQAALIERLAARIAELEALVGRPKKTSANSHLPPSQDGPGGKPR</sequence>
<dbReference type="Proteomes" id="UP000325333">
    <property type="component" value="Unassembled WGS sequence"/>
</dbReference>
<evidence type="ECO:0000313" key="2">
    <source>
        <dbReference type="EMBL" id="KAA1052425.1"/>
    </source>
</evidence>
<name>A0A5B0KKH5_9PROT</name>
<evidence type="ECO:0008006" key="4">
    <source>
        <dbReference type="Google" id="ProtNLM"/>
    </source>
</evidence>
<reference evidence="2 3" key="1">
    <citation type="submission" date="2019-07" db="EMBL/GenBank/DDBJ databases">
        <title>Genome sequencing of the stress-tolerant strain Azospirillum brasilense Az19.</title>
        <authorList>
            <person name="Maroniche G.A."/>
            <person name="Garcia J.E."/>
            <person name="Pagnussat L."/>
            <person name="Amenta M."/>
            <person name="Creus C.M."/>
        </authorList>
    </citation>
    <scope>NUCLEOTIDE SEQUENCE [LARGE SCALE GENOMIC DNA]</scope>
    <source>
        <strain evidence="2 3">Az19</strain>
    </source>
</reference>
<protein>
    <recommendedName>
        <fullName evidence="4">IS66 family transposase</fullName>
    </recommendedName>
</protein>
<feature type="region of interest" description="Disordered" evidence="1">
    <location>
        <begin position="40"/>
        <end position="63"/>
    </location>
</feature>
<accession>A0A5B0KKH5</accession>
<comment type="caution">
    <text evidence="2">The sequence shown here is derived from an EMBL/GenBank/DDBJ whole genome shotgun (WGS) entry which is preliminary data.</text>
</comment>